<organism evidence="2 3">
    <name type="scientific">Niastella caeni</name>
    <dbReference type="NCBI Taxonomy" id="2569763"/>
    <lineage>
        <taxon>Bacteria</taxon>
        <taxon>Pseudomonadati</taxon>
        <taxon>Bacteroidota</taxon>
        <taxon>Chitinophagia</taxon>
        <taxon>Chitinophagales</taxon>
        <taxon>Chitinophagaceae</taxon>
        <taxon>Niastella</taxon>
    </lineage>
</organism>
<dbReference type="OrthoDB" id="674556at2"/>
<keyword evidence="3" id="KW-1185">Reference proteome</keyword>
<dbReference type="Proteomes" id="UP000306918">
    <property type="component" value="Unassembled WGS sequence"/>
</dbReference>
<dbReference type="EMBL" id="STFF01000005">
    <property type="protein sequence ID" value="THU36938.1"/>
    <property type="molecule type" value="Genomic_DNA"/>
</dbReference>
<accession>A0A4S8HNI1</accession>
<name>A0A4S8HNI1_9BACT</name>
<dbReference type="RefSeq" id="WP_136578614.1">
    <property type="nucleotide sequence ID" value="NZ_STFF01000005.1"/>
</dbReference>
<reference evidence="2 3" key="1">
    <citation type="submission" date="2019-04" db="EMBL/GenBank/DDBJ databases">
        <title>Niastella caeni sp. nov., isolated from activated sludge.</title>
        <authorList>
            <person name="Sheng M."/>
        </authorList>
    </citation>
    <scope>NUCLEOTIDE SEQUENCE [LARGE SCALE GENOMIC DNA]</scope>
    <source>
        <strain evidence="2 3">HX-2-15</strain>
    </source>
</reference>
<gene>
    <name evidence="2" type="ORF">FAM09_18415</name>
</gene>
<feature type="compositionally biased region" description="Basic and acidic residues" evidence="1">
    <location>
        <begin position="120"/>
        <end position="131"/>
    </location>
</feature>
<comment type="caution">
    <text evidence="2">The sequence shown here is derived from an EMBL/GenBank/DDBJ whole genome shotgun (WGS) entry which is preliminary data.</text>
</comment>
<evidence type="ECO:0000256" key="1">
    <source>
        <dbReference type="SAM" id="MobiDB-lite"/>
    </source>
</evidence>
<evidence type="ECO:0000313" key="3">
    <source>
        <dbReference type="Proteomes" id="UP000306918"/>
    </source>
</evidence>
<protein>
    <submittedName>
        <fullName evidence="2">Uncharacterized protein</fullName>
    </submittedName>
</protein>
<proteinExistence type="predicted"/>
<evidence type="ECO:0000313" key="2">
    <source>
        <dbReference type="EMBL" id="THU36938.1"/>
    </source>
</evidence>
<dbReference type="AlphaFoldDB" id="A0A4S8HNI1"/>
<feature type="region of interest" description="Disordered" evidence="1">
    <location>
        <begin position="120"/>
        <end position="140"/>
    </location>
</feature>
<sequence>MDKLSFKAFNELCQLNLDKKYIQELFEIITNSDCYFQPGIVMPQDHIASLYKLRLNIAKDHGKFDDDYINDYEITVSNLQESKSNELGITWLDTDNNGSYLIFYEPDQLNILGVLKAKRTSDEQSTEKDNNDAVNKGHSSGCQKYLKRKIGEHPMMQDVRMFLLEQTN</sequence>